<proteinExistence type="predicted"/>
<dbReference type="RefSeq" id="WP_258848118.1">
    <property type="nucleotide sequence ID" value="NZ_JANUGX010000041.1"/>
</dbReference>
<feature type="region of interest" description="Disordered" evidence="1">
    <location>
        <begin position="1"/>
        <end position="60"/>
    </location>
</feature>
<organism evidence="2 3">
    <name type="scientific">Massilia norwichensis</name>
    <dbReference type="NCBI Taxonomy" id="1442366"/>
    <lineage>
        <taxon>Bacteria</taxon>
        <taxon>Pseudomonadati</taxon>
        <taxon>Pseudomonadota</taxon>
        <taxon>Betaproteobacteria</taxon>
        <taxon>Burkholderiales</taxon>
        <taxon>Oxalobacteraceae</taxon>
        <taxon>Telluria group</taxon>
        <taxon>Massilia</taxon>
    </lineage>
</organism>
<gene>
    <name evidence="2" type="ORF">NX782_24515</name>
</gene>
<feature type="compositionally biased region" description="Basic and acidic residues" evidence="1">
    <location>
        <begin position="1"/>
        <end position="20"/>
    </location>
</feature>
<name>A0ABT2ADR9_9BURK</name>
<evidence type="ECO:0000313" key="2">
    <source>
        <dbReference type="EMBL" id="MCS0592351.1"/>
    </source>
</evidence>
<protein>
    <submittedName>
        <fullName evidence="2">Uncharacterized protein</fullName>
    </submittedName>
</protein>
<dbReference type="EMBL" id="JANUGX010000041">
    <property type="protein sequence ID" value="MCS0592351.1"/>
    <property type="molecule type" value="Genomic_DNA"/>
</dbReference>
<sequence length="201" mass="23132">MNNEIAQRDIARRDLAEQRRNPQHHGHVNYERQIDHDLNRHSPPREQLQRIPGWGSDLDHKNRPAIPMERTPPRFIHVPEGQPVQQAQTVEVFCSPERPGITPVFGTAEPPKWLSGAIRRLAYKLPENDLRHWLMLIAADRVSMVEGIVEDLSQGHVPNVLKEMGIRSELRHNPAGLVRKTLIATAVVYGFIALRNRSRRY</sequence>
<dbReference type="Proteomes" id="UP001205560">
    <property type="component" value="Unassembled WGS sequence"/>
</dbReference>
<feature type="compositionally biased region" description="Basic and acidic residues" evidence="1">
    <location>
        <begin position="28"/>
        <end position="48"/>
    </location>
</feature>
<evidence type="ECO:0000256" key="1">
    <source>
        <dbReference type="SAM" id="MobiDB-lite"/>
    </source>
</evidence>
<evidence type="ECO:0000313" key="3">
    <source>
        <dbReference type="Proteomes" id="UP001205560"/>
    </source>
</evidence>
<reference evidence="2 3" key="1">
    <citation type="submission" date="2022-08" db="EMBL/GenBank/DDBJ databases">
        <title>Reclassification of Massilia species as members of the genera Telluria, Duganella, Pseudoduganella, Mokoshia gen. nov. and Zemynaea gen. nov. using orthogonal and non-orthogonal genome-based approaches.</title>
        <authorList>
            <person name="Bowman J.P."/>
        </authorList>
    </citation>
    <scope>NUCLEOTIDE SEQUENCE [LARGE SCALE GENOMIC DNA]</scope>
    <source>
        <strain evidence="2 3">LMG 28164</strain>
    </source>
</reference>
<accession>A0ABT2ADR9</accession>
<comment type="caution">
    <text evidence="2">The sequence shown here is derived from an EMBL/GenBank/DDBJ whole genome shotgun (WGS) entry which is preliminary data.</text>
</comment>
<keyword evidence="3" id="KW-1185">Reference proteome</keyword>